<gene>
    <name evidence="1" type="ORF">GOB81_05050</name>
</gene>
<sequence>METYVADPRNTRRAGGVSSPLPAVLSLFLPTTSPLTGGMVLRVRPRQPAELLVPNPFGAGILVADACKLDDLGFVPTAFDRVLIRQIIALREPAPADVRKSFFSVASTGFAGRETQVMARLAIETTEVRKATLRRDIRALTKEVGVSLEWAEWLASRLLFLGVHSESCRRGDGGAAFTSPVPARLRIVKEALELLPQRRHALERAGLNTDRVVKVATEAFGRIEALYAMCAGLLAQPKSLLRIPAETRTIDQELATLDGWIRFALLLREIPAAPAAGFMLAEFFSLAHVLTHHEKAAAGPSVLGNAMKPSQAHWPAEVDQALYFAERNERLSRTLLLCDARED</sequence>
<evidence type="ECO:0000313" key="2">
    <source>
        <dbReference type="Proteomes" id="UP000631653"/>
    </source>
</evidence>
<name>A0ABX0JZL5_9PROT</name>
<dbReference type="EMBL" id="WOSY01000004">
    <property type="protein sequence ID" value="NHN87996.1"/>
    <property type="molecule type" value="Genomic_DNA"/>
</dbReference>
<keyword evidence="2" id="KW-1185">Reference proteome</keyword>
<evidence type="ECO:0000313" key="1">
    <source>
        <dbReference type="EMBL" id="NHN87996.1"/>
    </source>
</evidence>
<evidence type="ECO:0008006" key="3">
    <source>
        <dbReference type="Google" id="ProtNLM"/>
    </source>
</evidence>
<protein>
    <recommendedName>
        <fullName evidence="3">RepB plasmid partition domain-containing protein</fullName>
    </recommendedName>
</protein>
<reference evidence="1 2" key="1">
    <citation type="journal article" date="2020" name="Int. J. Syst. Evol. Microbiol.">
        <title>Novel acetic acid bacteria from cider fermentations: Acetobacter conturbans sp. nov. and Acetobacter fallax sp. nov.</title>
        <authorList>
            <person name="Sombolestani A.S."/>
            <person name="Cleenwerck I."/>
            <person name="Cnockaert M."/>
            <person name="Borremans W."/>
            <person name="Wieme A.D."/>
            <person name="De Vuyst L."/>
            <person name="Vandamme P."/>
        </authorList>
    </citation>
    <scope>NUCLEOTIDE SEQUENCE [LARGE SCALE GENOMIC DNA]</scope>
    <source>
        <strain evidence="1 2">LMG 1627</strain>
    </source>
</reference>
<organism evidence="1 2">
    <name type="scientific">Acetobacter conturbans</name>
    <dbReference type="NCBI Taxonomy" id="1737472"/>
    <lineage>
        <taxon>Bacteria</taxon>
        <taxon>Pseudomonadati</taxon>
        <taxon>Pseudomonadota</taxon>
        <taxon>Alphaproteobacteria</taxon>
        <taxon>Acetobacterales</taxon>
        <taxon>Acetobacteraceae</taxon>
        <taxon>Acetobacter</taxon>
    </lineage>
</organism>
<proteinExistence type="predicted"/>
<comment type="caution">
    <text evidence="1">The sequence shown here is derived from an EMBL/GenBank/DDBJ whole genome shotgun (WGS) entry which is preliminary data.</text>
</comment>
<dbReference type="RefSeq" id="WP_173569304.1">
    <property type="nucleotide sequence ID" value="NZ_WOSY01000004.1"/>
</dbReference>
<accession>A0ABX0JZL5</accession>
<dbReference type="Proteomes" id="UP000631653">
    <property type="component" value="Unassembled WGS sequence"/>
</dbReference>